<accession>A0A212PWQ6</accession>
<organism evidence="2 3">
    <name type="scientific">Rhodoblastus acidophilus</name>
    <name type="common">Rhodopseudomonas acidophila</name>
    <dbReference type="NCBI Taxonomy" id="1074"/>
    <lineage>
        <taxon>Bacteria</taxon>
        <taxon>Pseudomonadati</taxon>
        <taxon>Pseudomonadota</taxon>
        <taxon>Alphaproteobacteria</taxon>
        <taxon>Hyphomicrobiales</taxon>
        <taxon>Rhodoblastaceae</taxon>
        <taxon>Rhodoblastus</taxon>
    </lineage>
</organism>
<dbReference type="RefSeq" id="WP_141098298.1">
    <property type="nucleotide sequence ID" value="NZ_FYDG01000001.1"/>
</dbReference>
<evidence type="ECO:0000313" key="3">
    <source>
        <dbReference type="Proteomes" id="UP000198418"/>
    </source>
</evidence>
<reference evidence="3" key="1">
    <citation type="submission" date="2017-06" db="EMBL/GenBank/DDBJ databases">
        <authorList>
            <person name="Varghese N."/>
            <person name="Submissions S."/>
        </authorList>
    </citation>
    <scope>NUCLEOTIDE SEQUENCE [LARGE SCALE GENOMIC DNA]</scope>
    <source>
        <strain evidence="3">DSM 137</strain>
    </source>
</reference>
<dbReference type="EMBL" id="FYDG01000001">
    <property type="protein sequence ID" value="SNB51425.1"/>
    <property type="molecule type" value="Genomic_DNA"/>
</dbReference>
<protein>
    <submittedName>
        <fullName evidence="2">Uncharacterized protein</fullName>
    </submittedName>
</protein>
<name>A0A212PWQ6_RHOAC</name>
<keyword evidence="3" id="KW-1185">Reference proteome</keyword>
<dbReference type="Proteomes" id="UP000198418">
    <property type="component" value="Unassembled WGS sequence"/>
</dbReference>
<proteinExistence type="predicted"/>
<dbReference type="AlphaFoldDB" id="A0A212PWQ6"/>
<evidence type="ECO:0000256" key="1">
    <source>
        <dbReference type="SAM" id="MobiDB-lite"/>
    </source>
</evidence>
<feature type="region of interest" description="Disordered" evidence="1">
    <location>
        <begin position="1"/>
        <end position="20"/>
    </location>
</feature>
<sequence length="164" mass="17927">MSRSNVESGSQQTPSRPMENAHEDLRELTAVLQEIMPILERIQNRSPQAAALGVYGQSSVETLAAVALVSDLGADSLRRLTAYLDAHSEEFSDLENCAPLLAGAARALAARDYAQAFTLLFHVYRAITIQRLEDHRLPAPASVPSRLAIDAARPPQDEDRVSQH</sequence>
<feature type="compositionally biased region" description="Polar residues" evidence="1">
    <location>
        <begin position="1"/>
        <end position="15"/>
    </location>
</feature>
<gene>
    <name evidence="2" type="ORF">SAMN06265338_10181</name>
</gene>
<evidence type="ECO:0000313" key="2">
    <source>
        <dbReference type="EMBL" id="SNB51425.1"/>
    </source>
</evidence>